<evidence type="ECO:0000313" key="3">
    <source>
        <dbReference type="Proteomes" id="UP000177088"/>
    </source>
</evidence>
<gene>
    <name evidence="2" type="ORF">A3C96_00955</name>
</gene>
<dbReference type="Proteomes" id="UP000177088">
    <property type="component" value="Unassembled WGS sequence"/>
</dbReference>
<sequence>MPRQYGIARLPPRRGAHRAGAMRTGDMGRPGSAETFNILSGPSLPGIVLAYIPGKQKTAETAERRSSDAVVRICGRLRRGRRGRGLGRVGHWDSGHLTTADAKTAGGGLIQDGPGPLEVRQGGFDR</sequence>
<organism evidence="2 3">
    <name type="scientific">Candidatus Uhrbacteria bacterium RIFCSPHIGHO2_02_FULL_60_10</name>
    <dbReference type="NCBI Taxonomy" id="1802392"/>
    <lineage>
        <taxon>Bacteria</taxon>
        <taxon>Candidatus Uhriibacteriota</taxon>
    </lineage>
</organism>
<comment type="caution">
    <text evidence="2">The sequence shown here is derived from an EMBL/GenBank/DDBJ whole genome shotgun (WGS) entry which is preliminary data.</text>
</comment>
<evidence type="ECO:0000256" key="1">
    <source>
        <dbReference type="SAM" id="MobiDB-lite"/>
    </source>
</evidence>
<proteinExistence type="predicted"/>
<accession>A0A1F7U3V7</accession>
<protein>
    <submittedName>
        <fullName evidence="2">Uncharacterized protein</fullName>
    </submittedName>
</protein>
<evidence type="ECO:0000313" key="2">
    <source>
        <dbReference type="EMBL" id="OGL72911.1"/>
    </source>
</evidence>
<reference evidence="2 3" key="1">
    <citation type="journal article" date="2016" name="Nat. Commun.">
        <title>Thousands of microbial genomes shed light on interconnected biogeochemical processes in an aquifer system.</title>
        <authorList>
            <person name="Anantharaman K."/>
            <person name="Brown C.T."/>
            <person name="Hug L.A."/>
            <person name="Sharon I."/>
            <person name="Castelle C.J."/>
            <person name="Probst A.J."/>
            <person name="Thomas B.C."/>
            <person name="Singh A."/>
            <person name="Wilkins M.J."/>
            <person name="Karaoz U."/>
            <person name="Brodie E.L."/>
            <person name="Williams K.H."/>
            <person name="Hubbard S.S."/>
            <person name="Banfield J.F."/>
        </authorList>
    </citation>
    <scope>NUCLEOTIDE SEQUENCE [LARGE SCALE GENOMIC DNA]</scope>
</reference>
<dbReference type="EMBL" id="MGEA01000076">
    <property type="protein sequence ID" value="OGL72911.1"/>
    <property type="molecule type" value="Genomic_DNA"/>
</dbReference>
<feature type="region of interest" description="Disordered" evidence="1">
    <location>
        <begin position="13"/>
        <end position="32"/>
    </location>
</feature>
<dbReference type="AlphaFoldDB" id="A0A1F7U3V7"/>
<name>A0A1F7U3V7_9BACT</name>
<feature type="region of interest" description="Disordered" evidence="1">
    <location>
        <begin position="82"/>
        <end position="126"/>
    </location>
</feature>